<gene>
    <name evidence="2" type="ORF">FW784_13870</name>
</gene>
<proteinExistence type="predicted"/>
<reference evidence="2 3" key="1">
    <citation type="submission" date="2019-08" db="EMBL/GenBank/DDBJ databases">
        <title>Draft genome sequence of Lysobacter sp. UKS-15.</title>
        <authorList>
            <person name="Im W.-T."/>
        </authorList>
    </citation>
    <scope>NUCLEOTIDE SEQUENCE [LARGE SCALE GENOMIC DNA]</scope>
    <source>
        <strain evidence="2 3">UKS-15</strain>
    </source>
</reference>
<name>A0A5D8YKI0_9GAMM</name>
<comment type="caution">
    <text evidence="2">The sequence shown here is derived from an EMBL/GenBank/DDBJ whole genome shotgun (WGS) entry which is preliminary data.</text>
</comment>
<evidence type="ECO:0000313" key="2">
    <source>
        <dbReference type="EMBL" id="TZF80714.1"/>
    </source>
</evidence>
<dbReference type="AlphaFoldDB" id="A0A5D8YKI0"/>
<keyword evidence="1" id="KW-0732">Signal</keyword>
<feature type="signal peptide" evidence="1">
    <location>
        <begin position="1"/>
        <end position="21"/>
    </location>
</feature>
<organism evidence="2 3">
    <name type="scientific">Cognatilysobacter lacus</name>
    <dbReference type="NCBI Taxonomy" id="1643323"/>
    <lineage>
        <taxon>Bacteria</taxon>
        <taxon>Pseudomonadati</taxon>
        <taxon>Pseudomonadota</taxon>
        <taxon>Gammaproteobacteria</taxon>
        <taxon>Lysobacterales</taxon>
        <taxon>Lysobacteraceae</taxon>
        <taxon>Cognatilysobacter</taxon>
    </lineage>
</organism>
<sequence length="115" mass="12749">MLKTIALALIVGIGTFAPALAAELAPTEQSPHAEAIRLVMQLRPAEIRNLENAPHRWHDTEERSWQVKRPFGPGIVDSTHYFVVTYSIGGKVVGTWQVNTRTHQVAGAGERLRIE</sequence>
<dbReference type="OrthoDB" id="9887468at2"/>
<feature type="chain" id="PRO_5022781790" evidence="1">
    <location>
        <begin position="22"/>
        <end position="115"/>
    </location>
</feature>
<protein>
    <submittedName>
        <fullName evidence="2">Uncharacterized protein</fullName>
    </submittedName>
</protein>
<keyword evidence="3" id="KW-1185">Reference proteome</keyword>
<dbReference type="Proteomes" id="UP000323164">
    <property type="component" value="Unassembled WGS sequence"/>
</dbReference>
<evidence type="ECO:0000256" key="1">
    <source>
        <dbReference type="SAM" id="SignalP"/>
    </source>
</evidence>
<evidence type="ECO:0000313" key="3">
    <source>
        <dbReference type="Proteomes" id="UP000323164"/>
    </source>
</evidence>
<accession>A0A5D8YKI0</accession>
<dbReference type="EMBL" id="VTRV01000256">
    <property type="protein sequence ID" value="TZF80714.1"/>
    <property type="molecule type" value="Genomic_DNA"/>
</dbReference>
<dbReference type="RefSeq" id="WP_149353913.1">
    <property type="nucleotide sequence ID" value="NZ_VTRV01000256.1"/>
</dbReference>